<accession>A0A9D4KCQ4</accession>
<evidence type="ECO:0000259" key="3">
    <source>
        <dbReference type="PROSITE" id="PS50234"/>
    </source>
</evidence>
<feature type="chain" id="PRO_5039708904" description="VWFA domain-containing protein" evidence="2">
    <location>
        <begin position="16"/>
        <end position="633"/>
    </location>
</feature>
<evidence type="ECO:0000256" key="1">
    <source>
        <dbReference type="SAM" id="MobiDB-lite"/>
    </source>
</evidence>
<protein>
    <recommendedName>
        <fullName evidence="3">VWFA domain-containing protein</fullName>
    </recommendedName>
</protein>
<dbReference type="PANTHER" id="PTHR24020:SF87">
    <property type="entry name" value="COLLAGEN ALPHA-1(VI) CHAIN-LIKE"/>
    <property type="match status" value="1"/>
</dbReference>
<gene>
    <name evidence="4" type="ORF">DPMN_110612</name>
</gene>
<evidence type="ECO:0000256" key="2">
    <source>
        <dbReference type="SAM" id="SignalP"/>
    </source>
</evidence>
<feature type="signal peptide" evidence="2">
    <location>
        <begin position="1"/>
        <end position="15"/>
    </location>
</feature>
<dbReference type="PROSITE" id="PS50234">
    <property type="entry name" value="VWFA"/>
    <property type="match status" value="2"/>
</dbReference>
<dbReference type="OrthoDB" id="10256829at2759"/>
<dbReference type="AlphaFoldDB" id="A0A9D4KCQ4"/>
<keyword evidence="5" id="KW-1185">Reference proteome</keyword>
<dbReference type="SMART" id="SM00327">
    <property type="entry name" value="VWA"/>
    <property type="match status" value="3"/>
</dbReference>
<evidence type="ECO:0000313" key="5">
    <source>
        <dbReference type="Proteomes" id="UP000828390"/>
    </source>
</evidence>
<dbReference type="InterPro" id="IPR050525">
    <property type="entry name" value="ECM_Assembly_Org"/>
</dbReference>
<name>A0A9D4KCQ4_DREPO</name>
<dbReference type="Gene3D" id="3.40.50.410">
    <property type="entry name" value="von Willebrand factor, type A domain"/>
    <property type="match status" value="3"/>
</dbReference>
<comment type="caution">
    <text evidence="4">The sequence shown here is derived from an EMBL/GenBank/DDBJ whole genome shotgun (WGS) entry which is preliminary data.</text>
</comment>
<keyword evidence="2" id="KW-0732">Signal</keyword>
<feature type="compositionally biased region" description="Low complexity" evidence="1">
    <location>
        <begin position="216"/>
        <end position="230"/>
    </location>
</feature>
<dbReference type="Proteomes" id="UP000828390">
    <property type="component" value="Unassembled WGS sequence"/>
</dbReference>
<dbReference type="InterPro" id="IPR036465">
    <property type="entry name" value="vWFA_dom_sf"/>
</dbReference>
<dbReference type="EMBL" id="JAIWYP010000004">
    <property type="protein sequence ID" value="KAH3837231.1"/>
    <property type="molecule type" value="Genomic_DNA"/>
</dbReference>
<evidence type="ECO:0000313" key="4">
    <source>
        <dbReference type="EMBL" id="KAH3837231.1"/>
    </source>
</evidence>
<reference evidence="4" key="1">
    <citation type="journal article" date="2019" name="bioRxiv">
        <title>The Genome of the Zebra Mussel, Dreissena polymorpha: A Resource for Invasive Species Research.</title>
        <authorList>
            <person name="McCartney M.A."/>
            <person name="Auch B."/>
            <person name="Kono T."/>
            <person name="Mallez S."/>
            <person name="Zhang Y."/>
            <person name="Obille A."/>
            <person name="Becker A."/>
            <person name="Abrahante J.E."/>
            <person name="Garbe J."/>
            <person name="Badalamenti J.P."/>
            <person name="Herman A."/>
            <person name="Mangelson H."/>
            <person name="Liachko I."/>
            <person name="Sullivan S."/>
            <person name="Sone E.D."/>
            <person name="Koren S."/>
            <person name="Silverstein K.A.T."/>
            <person name="Beckman K.B."/>
            <person name="Gohl D.M."/>
        </authorList>
    </citation>
    <scope>NUCLEOTIDE SEQUENCE</scope>
    <source>
        <strain evidence="4">Duluth1</strain>
        <tissue evidence="4">Whole animal</tissue>
    </source>
</reference>
<feature type="region of interest" description="Disordered" evidence="1">
    <location>
        <begin position="216"/>
        <end position="236"/>
    </location>
</feature>
<organism evidence="4 5">
    <name type="scientific">Dreissena polymorpha</name>
    <name type="common">Zebra mussel</name>
    <name type="synonym">Mytilus polymorpha</name>
    <dbReference type="NCBI Taxonomy" id="45954"/>
    <lineage>
        <taxon>Eukaryota</taxon>
        <taxon>Metazoa</taxon>
        <taxon>Spiralia</taxon>
        <taxon>Lophotrochozoa</taxon>
        <taxon>Mollusca</taxon>
        <taxon>Bivalvia</taxon>
        <taxon>Autobranchia</taxon>
        <taxon>Heteroconchia</taxon>
        <taxon>Euheterodonta</taxon>
        <taxon>Imparidentia</taxon>
        <taxon>Neoheterodontei</taxon>
        <taxon>Myida</taxon>
        <taxon>Dreissenoidea</taxon>
        <taxon>Dreissenidae</taxon>
        <taxon>Dreissena</taxon>
    </lineage>
</organism>
<dbReference type="PANTHER" id="PTHR24020">
    <property type="entry name" value="COLLAGEN ALPHA"/>
    <property type="match status" value="1"/>
</dbReference>
<dbReference type="Pfam" id="PF00092">
    <property type="entry name" value="VWA"/>
    <property type="match status" value="2"/>
</dbReference>
<sequence length="633" mass="69443">MDFVLITVLIGVVSGFPADDCSNKPADVVFVLDSSNSVWLEDFKKQTAFVKEVVQQFDVGPGPTQTRVAALTFGHDVWKQFNLNEKLVDSDLFKAIDSIEHGRGRMTNTGGAINFALDKMLTREAGSRDGVTKVMIVITDGRSQKTRETKQAALRAHAANLTMFAIGVGRNLDLLELSDIASNPDTDYLFMVDDFNALPSVTKRLARKTCAVSTPVPTTLPPTTTKATEPSDQSHLGCGRKPAEIFFIIDSSGSITGKDFNKEINFVQSVIKVFDIGRDKTRIGLVSFSHETYMDLPLNNTLTKQQILDKLDSIFQAGGGTNTAMALRMVRQQGFDSSVIRPEAAKIAIVLTDGLSADEDMTEREARLIHELGVTVFAIGIGKGVDQFEIKSIASDPNDRHAFQVDDFSSLETIKDLLAIKTCAVKPNDLKDSFKDQPFCQVKKASDLMFVYDATAMGVHVSNAIAQFLSSVVSSLDVRSGQLHIGRITDDCPTAGNIQLTNKLTPLDFSKFQLSSYSHMLGKLRRAGFTVEYGGRNGASKVAVLFVDANMDGLDEKVLEEARLLKTESEVFIVTLGNSDIVSKISKEFGNGYHHHVNSYRDLNNGVELFLTKLCDFFTFAGMDYNVDYVVPV</sequence>
<feature type="domain" description="VWFA" evidence="3">
    <location>
        <begin position="27"/>
        <end position="205"/>
    </location>
</feature>
<dbReference type="SUPFAM" id="SSF53300">
    <property type="entry name" value="vWA-like"/>
    <property type="match status" value="3"/>
</dbReference>
<feature type="domain" description="VWFA" evidence="3">
    <location>
        <begin position="244"/>
        <end position="418"/>
    </location>
</feature>
<dbReference type="InterPro" id="IPR002035">
    <property type="entry name" value="VWF_A"/>
</dbReference>
<reference evidence="4" key="2">
    <citation type="submission" date="2020-11" db="EMBL/GenBank/DDBJ databases">
        <authorList>
            <person name="McCartney M.A."/>
            <person name="Auch B."/>
            <person name="Kono T."/>
            <person name="Mallez S."/>
            <person name="Becker A."/>
            <person name="Gohl D.M."/>
            <person name="Silverstein K.A.T."/>
            <person name="Koren S."/>
            <person name="Bechman K.B."/>
            <person name="Herman A."/>
            <person name="Abrahante J.E."/>
            <person name="Garbe J."/>
        </authorList>
    </citation>
    <scope>NUCLEOTIDE SEQUENCE</scope>
    <source>
        <strain evidence="4">Duluth1</strain>
        <tissue evidence="4">Whole animal</tissue>
    </source>
</reference>
<dbReference type="PRINTS" id="PR00453">
    <property type="entry name" value="VWFADOMAIN"/>
</dbReference>
<proteinExistence type="predicted"/>